<evidence type="ECO:0000256" key="1">
    <source>
        <dbReference type="ARBA" id="ARBA00022676"/>
    </source>
</evidence>
<dbReference type="PANTHER" id="PTHR34106">
    <property type="entry name" value="GLYCOSIDASE"/>
    <property type="match status" value="1"/>
</dbReference>
<dbReference type="InterPro" id="IPR028583">
    <property type="entry name" value="Man_Glc_phosphorylase"/>
</dbReference>
<dbReference type="InterPro" id="IPR023296">
    <property type="entry name" value="Glyco_hydro_beta-prop_sf"/>
</dbReference>
<comment type="function">
    <text evidence="4">Converts 4-O-beta-D-mannopyranosyl-D-glucopyranose (Man-Glc) to mannose 1-phosphate (Man1P) and glucose.</text>
</comment>
<dbReference type="GO" id="GO:0016758">
    <property type="term" value="F:hexosyltransferase activity"/>
    <property type="evidence" value="ECO:0007669"/>
    <property type="project" value="UniProtKB-UniRule"/>
</dbReference>
<reference evidence="6" key="1">
    <citation type="submission" date="2018-12" db="EMBL/GenBank/DDBJ databases">
        <title>Tengunoibacter tsumagoiensis gen. nov., sp. nov., Dictyobacter kobayashii sp. nov., D. alpinus sp. nov., and D. joshuensis sp. nov. and description of Dictyobacteraceae fam. nov. within the order Ktedonobacterales isolated from Tengu-no-mugimeshi.</title>
        <authorList>
            <person name="Wang C.M."/>
            <person name="Zheng Y."/>
            <person name="Sakai Y."/>
            <person name="Toyoda A."/>
            <person name="Minakuchi Y."/>
            <person name="Abe K."/>
            <person name="Yokota A."/>
            <person name="Yabe S."/>
        </authorList>
    </citation>
    <scope>NUCLEOTIDE SEQUENCE [LARGE SCALE GENOMIC DNA]</scope>
    <source>
        <strain evidence="6">Uno3</strain>
    </source>
</reference>
<dbReference type="SUPFAM" id="SSF75005">
    <property type="entry name" value="Arabinanase/levansucrase/invertase"/>
    <property type="match status" value="1"/>
</dbReference>
<dbReference type="Proteomes" id="UP000287352">
    <property type="component" value="Unassembled WGS sequence"/>
</dbReference>
<name>A0A401ZZP6_9CHLR</name>
<dbReference type="EMBL" id="BIFR01000001">
    <property type="protein sequence ID" value="GCE12271.1"/>
    <property type="molecule type" value="Genomic_DNA"/>
</dbReference>
<organism evidence="5 6">
    <name type="scientific">Tengunoibacter tsumagoiensis</name>
    <dbReference type="NCBI Taxonomy" id="2014871"/>
    <lineage>
        <taxon>Bacteria</taxon>
        <taxon>Bacillati</taxon>
        <taxon>Chloroflexota</taxon>
        <taxon>Ktedonobacteria</taxon>
        <taxon>Ktedonobacterales</taxon>
        <taxon>Dictyobacteraceae</taxon>
        <taxon>Tengunoibacter</taxon>
    </lineage>
</organism>
<keyword evidence="2 4" id="KW-0808">Transferase</keyword>
<dbReference type="Pfam" id="PF04041">
    <property type="entry name" value="Glyco_hydro_130"/>
    <property type="match status" value="1"/>
</dbReference>
<sequence>MFEQRLRQLVTAHKTLLERPNQIDPNWSNGLFDRYRYPALTAAHTPLFWRYDLNPQTNPYLIERLGINGAFNTGAILLNGRVHLVARVEGYDRKSFFAVAESANGIDNFHFWDYPVLLPETDDPDTNVYDMRLTQHEDGWIYGVFCTERKDPNAPAGDTSSATAQGGIARTRDLKTWERLPDLKTLRSPQQRNVVLHPEFVKGKYAFYTRPQDGFIETGGGGGIGFGLADRIDGAVIDEEVIVDAKVYHTIKEVKNGDGPPPIKTAQGWLHIGHGVRNTAAGLRYVLYAFLTDLKDPHKVIAAPGGYFIAPEGEERVGDVSNVVFCNGAVVRPDGTILIYYGSSDTRIHVAVTTVEKMLDYVFNTPPDALRSAASVQQRAGLIQRNLELLAGTKDAVLKTARI</sequence>
<evidence type="ECO:0000256" key="2">
    <source>
        <dbReference type="ARBA" id="ARBA00022679"/>
    </source>
</evidence>
<keyword evidence="4" id="KW-0119">Carbohydrate metabolism</keyword>
<dbReference type="EC" id="2.4.1.281" evidence="4"/>
<keyword evidence="4" id="KW-0961">Cell wall biogenesis/degradation</keyword>
<comment type="caution">
    <text evidence="5">The sequence shown here is derived from an EMBL/GenBank/DDBJ whole genome shotgun (WGS) entry which is preliminary data.</text>
</comment>
<dbReference type="RefSeq" id="WP_126579906.1">
    <property type="nucleotide sequence ID" value="NZ_BIFR01000001.1"/>
</dbReference>
<dbReference type="Gene3D" id="2.115.10.20">
    <property type="entry name" value="Glycosyl hydrolase domain, family 43"/>
    <property type="match status" value="1"/>
</dbReference>
<evidence type="ECO:0000313" key="5">
    <source>
        <dbReference type="EMBL" id="GCE12271.1"/>
    </source>
</evidence>
<dbReference type="PIRSF" id="PIRSF016202">
    <property type="entry name" value="PH1107"/>
    <property type="match status" value="1"/>
</dbReference>
<dbReference type="InterPro" id="IPR007184">
    <property type="entry name" value="Mannoside_phosphorylase"/>
</dbReference>
<evidence type="ECO:0000256" key="3">
    <source>
        <dbReference type="ARBA" id="ARBA00024356"/>
    </source>
</evidence>
<proteinExistence type="inferred from homology"/>
<dbReference type="HAMAP" id="MF_00928">
    <property type="entry name" value="Man_Glc_phosphorylase"/>
    <property type="match status" value="1"/>
</dbReference>
<dbReference type="GO" id="GO:0071555">
    <property type="term" value="P:cell wall organization"/>
    <property type="evidence" value="ECO:0007669"/>
    <property type="project" value="UniProtKB-KW"/>
</dbReference>
<protein>
    <recommendedName>
        <fullName evidence="4">4-O-beta-D-mannosyl-D-glucose phosphorylase</fullName>
        <shortName evidence="4">MGP</shortName>
        <shortName evidence="4">Mannosylglucose phosphorylase</shortName>
        <ecNumber evidence="4">2.4.1.281</ecNumber>
    </recommendedName>
</protein>
<comment type="similarity">
    <text evidence="3 4">Belongs to the glycosyl hydrolase 130 family.</text>
</comment>
<keyword evidence="1 4" id="KW-0328">Glycosyltransferase</keyword>
<dbReference type="PANTHER" id="PTHR34106:SF1">
    <property type="entry name" value="1,4-BETA-MANNOSYL-N-ACETYLGLUCOSAMINE PHOSPHORYLASE"/>
    <property type="match status" value="1"/>
</dbReference>
<evidence type="ECO:0000256" key="4">
    <source>
        <dbReference type="HAMAP-Rule" id="MF_00928"/>
    </source>
</evidence>
<evidence type="ECO:0000313" key="6">
    <source>
        <dbReference type="Proteomes" id="UP000287352"/>
    </source>
</evidence>
<dbReference type="AlphaFoldDB" id="A0A401ZZP6"/>
<dbReference type="GO" id="GO:0005975">
    <property type="term" value="P:carbohydrate metabolic process"/>
    <property type="evidence" value="ECO:0007669"/>
    <property type="project" value="UniProtKB-UniRule"/>
</dbReference>
<keyword evidence="6" id="KW-1185">Reference proteome</keyword>
<gene>
    <name evidence="5" type="ORF">KTT_21300</name>
</gene>
<comment type="catalytic activity">
    <reaction evidence="4">
        <text>beta-D-mannosyl-(1-&gt;4)-D-glucose + phosphate = alpha-D-mannose 1-phosphate + D-glucose</text>
        <dbReference type="Rhea" id="RHEA:32531"/>
        <dbReference type="ChEBI" id="CHEBI:4167"/>
        <dbReference type="ChEBI" id="CHEBI:43474"/>
        <dbReference type="ChEBI" id="CHEBI:58409"/>
        <dbReference type="ChEBI" id="CHEBI:64351"/>
        <dbReference type="EC" id="2.4.1.281"/>
    </reaction>
</comment>
<dbReference type="OrthoDB" id="9759709at2"/>
<accession>A0A401ZZP6</accession>